<gene>
    <name evidence="3" type="ORF">CfE428DRAFT_5302</name>
</gene>
<accession>B4D8R2</accession>
<dbReference type="Proteomes" id="UP000005824">
    <property type="component" value="Unassembled WGS sequence"/>
</dbReference>
<evidence type="ECO:0000313" key="4">
    <source>
        <dbReference type="Proteomes" id="UP000005824"/>
    </source>
</evidence>
<dbReference type="NCBIfam" id="TIGR02596">
    <property type="entry name" value="Verru_Chthon cassette protein D"/>
    <property type="match status" value="1"/>
</dbReference>
<evidence type="ECO:0000256" key="2">
    <source>
        <dbReference type="SAM" id="Phobius"/>
    </source>
</evidence>
<reference evidence="3 4" key="1">
    <citation type="journal article" date="2011" name="J. Bacteriol.">
        <title>Genome sequence of Chthoniobacter flavus Ellin428, an aerobic heterotrophic soil bacterium.</title>
        <authorList>
            <person name="Kant R."/>
            <person name="van Passel M.W."/>
            <person name="Palva A."/>
            <person name="Lucas S."/>
            <person name="Lapidus A."/>
            <person name="Glavina Del Rio T."/>
            <person name="Dalin E."/>
            <person name="Tice H."/>
            <person name="Bruce D."/>
            <person name="Goodwin L."/>
            <person name="Pitluck S."/>
            <person name="Larimer F.W."/>
            <person name="Land M.L."/>
            <person name="Hauser L."/>
            <person name="Sangwan P."/>
            <person name="de Vos W.M."/>
            <person name="Janssen P.H."/>
            <person name="Smidt H."/>
        </authorList>
    </citation>
    <scope>NUCLEOTIDE SEQUENCE [LARGE SCALE GENOMIC DNA]</scope>
    <source>
        <strain evidence="3 4">Ellin428</strain>
    </source>
</reference>
<protein>
    <submittedName>
        <fullName evidence="3">Uncharacterized protein</fullName>
    </submittedName>
</protein>
<dbReference type="InterPro" id="IPR012902">
    <property type="entry name" value="N_methyl_site"/>
</dbReference>
<keyword evidence="2" id="KW-0472">Membrane</keyword>
<name>B4D8R2_9BACT</name>
<proteinExistence type="predicted"/>
<sequence>MKTSSSRISGFSLIELMIVIFIIIIIAAFVVPAASTVLRGSQLTQGEQVLYDQLSLARQYALSKNHPVEVRFIRYADPETPGESDASGNPIIANAQYRAIQVFDTLDAIDPTTNDFVRAPIDKPAILPQSIVIDKGTLSTIISQTASGNAGPAQGTPGPKDPQMPRNVGSKYDFIYFRFMPDGSTNMGQTGIWCVTLHNINDVIAGTTPPANFYTIQIDPVSGAMKQYRPGLAPQ</sequence>
<comment type="caution">
    <text evidence="3">The sequence shown here is derived from an EMBL/GenBank/DDBJ whole genome shotgun (WGS) entry which is preliminary data.</text>
</comment>
<dbReference type="eggNOG" id="ENOG50341SH">
    <property type="taxonomic scope" value="Bacteria"/>
</dbReference>
<dbReference type="InterPro" id="IPR019836">
    <property type="entry name" value="Verru/Chthon_D"/>
</dbReference>
<dbReference type="EMBL" id="ABVL01000023">
    <property type="protein sequence ID" value="EDY17120.1"/>
    <property type="molecule type" value="Genomic_DNA"/>
</dbReference>
<dbReference type="Gene3D" id="3.30.700.10">
    <property type="entry name" value="Glycoprotein, Type 4 Pilin"/>
    <property type="match status" value="1"/>
</dbReference>
<dbReference type="RefSeq" id="WP_006982623.1">
    <property type="nucleotide sequence ID" value="NZ_ABVL01000023.1"/>
</dbReference>
<dbReference type="Pfam" id="PF07963">
    <property type="entry name" value="N_methyl"/>
    <property type="match status" value="1"/>
</dbReference>
<feature type="region of interest" description="Disordered" evidence="1">
    <location>
        <begin position="145"/>
        <end position="166"/>
    </location>
</feature>
<dbReference type="SUPFAM" id="SSF54523">
    <property type="entry name" value="Pili subunits"/>
    <property type="match status" value="1"/>
</dbReference>
<dbReference type="InterPro" id="IPR045584">
    <property type="entry name" value="Pilin-like"/>
</dbReference>
<evidence type="ECO:0000313" key="3">
    <source>
        <dbReference type="EMBL" id="EDY17120.1"/>
    </source>
</evidence>
<keyword evidence="4" id="KW-1185">Reference proteome</keyword>
<feature type="transmembrane region" description="Helical" evidence="2">
    <location>
        <begin position="12"/>
        <end position="34"/>
    </location>
</feature>
<evidence type="ECO:0000256" key="1">
    <source>
        <dbReference type="SAM" id="MobiDB-lite"/>
    </source>
</evidence>
<keyword evidence="2" id="KW-0812">Transmembrane</keyword>
<organism evidence="3 4">
    <name type="scientific">Chthoniobacter flavus Ellin428</name>
    <dbReference type="NCBI Taxonomy" id="497964"/>
    <lineage>
        <taxon>Bacteria</taxon>
        <taxon>Pseudomonadati</taxon>
        <taxon>Verrucomicrobiota</taxon>
        <taxon>Spartobacteria</taxon>
        <taxon>Chthoniobacterales</taxon>
        <taxon>Chthoniobacteraceae</taxon>
        <taxon>Chthoniobacter</taxon>
    </lineage>
</organism>
<dbReference type="InParanoid" id="B4D8R2"/>
<dbReference type="PROSITE" id="PS00409">
    <property type="entry name" value="PROKAR_NTER_METHYL"/>
    <property type="match status" value="1"/>
</dbReference>
<keyword evidence="2" id="KW-1133">Transmembrane helix</keyword>
<dbReference type="AlphaFoldDB" id="B4D8R2"/>